<feature type="compositionally biased region" description="Low complexity" evidence="5">
    <location>
        <begin position="421"/>
        <end position="430"/>
    </location>
</feature>
<evidence type="ECO:0000313" key="7">
    <source>
        <dbReference type="Proteomes" id="UP000613840"/>
    </source>
</evidence>
<feature type="region of interest" description="Disordered" evidence="5">
    <location>
        <begin position="411"/>
        <end position="437"/>
    </location>
</feature>
<dbReference type="InterPro" id="IPR033891">
    <property type="entry name" value="TTC38"/>
</dbReference>
<accession>A0A917W299</accession>
<comment type="similarity">
    <text evidence="1">Belongs to the TTC38 family.</text>
</comment>
<dbReference type="SUPFAM" id="SSF48452">
    <property type="entry name" value="TPR-like"/>
    <property type="match status" value="1"/>
</dbReference>
<dbReference type="InterPro" id="IPR011990">
    <property type="entry name" value="TPR-like_helical_dom_sf"/>
</dbReference>
<dbReference type="EMBL" id="BMMZ01000002">
    <property type="protein sequence ID" value="GGL53099.1"/>
    <property type="molecule type" value="Genomic_DNA"/>
</dbReference>
<keyword evidence="4" id="KW-0802">TPR repeat</keyword>
<reference evidence="6" key="2">
    <citation type="submission" date="2020-09" db="EMBL/GenBank/DDBJ databases">
        <authorList>
            <person name="Sun Q."/>
            <person name="Zhou Y."/>
        </authorList>
    </citation>
    <scope>NUCLEOTIDE SEQUENCE</scope>
    <source>
        <strain evidence="6">CGMCC 4.7306</strain>
    </source>
</reference>
<evidence type="ECO:0000256" key="4">
    <source>
        <dbReference type="ARBA" id="ARBA00022803"/>
    </source>
</evidence>
<sequence>MRDLYGLRLTTGEQAGRAYNEAIAAVLRLHPGAIGGASRAIALDPTFALGHAAVALLGYEFGERVDISARLAAARRHAVGATERERSHVHAVERHVGGDSGPLLRHLEQWPADSLLLSVAVPTIAFTGAPILPGQAWDLVESCRPAYGDDWWFTGLLAFMRQEQHRFDEAMDLACRSLDAEPAGGHAAHARAHAHYETGDHVSGLAWMDDWITHDGRTVERLAHFSWHAAMHELSLGDLDAVARRYDDQLQPTPALGCRALVDSGSLLWRWSITPGADGVPPIDDVLAIAPDVVAAPPTAFMAMHVAVAHCAAGDTAALVSLESWCARSDNRCIREVCTPLTQALRRLASGDPGKAADDLAAIESQLWRVGGSEAQREIVEETRIAALLRAGRYLEARDVLDTRLDRRHSPRDRRWRDEAASSLPASSAPRIRKLRL</sequence>
<gene>
    <name evidence="6" type="ORF">GCM10011575_09350</name>
</gene>
<evidence type="ECO:0000256" key="3">
    <source>
        <dbReference type="ARBA" id="ARBA00022737"/>
    </source>
</evidence>
<dbReference type="PANTHER" id="PTHR16263:SF4">
    <property type="entry name" value="TETRATRICOPEPTIDE REPEAT PROTEIN 38"/>
    <property type="match status" value="1"/>
</dbReference>
<organism evidence="6 7">
    <name type="scientific">Microlunatus endophyticus</name>
    <dbReference type="NCBI Taxonomy" id="1716077"/>
    <lineage>
        <taxon>Bacteria</taxon>
        <taxon>Bacillati</taxon>
        <taxon>Actinomycetota</taxon>
        <taxon>Actinomycetes</taxon>
        <taxon>Propionibacteriales</taxon>
        <taxon>Propionibacteriaceae</taxon>
        <taxon>Microlunatus</taxon>
    </lineage>
</organism>
<name>A0A917W299_9ACTN</name>
<evidence type="ECO:0000313" key="6">
    <source>
        <dbReference type="EMBL" id="GGL53099.1"/>
    </source>
</evidence>
<evidence type="ECO:0000256" key="1">
    <source>
        <dbReference type="ARBA" id="ARBA00005857"/>
    </source>
</evidence>
<dbReference type="PANTHER" id="PTHR16263">
    <property type="entry name" value="TETRATRICOPEPTIDE REPEAT PROTEIN 38"/>
    <property type="match status" value="1"/>
</dbReference>
<dbReference type="Proteomes" id="UP000613840">
    <property type="component" value="Unassembled WGS sequence"/>
</dbReference>
<reference evidence="6" key="1">
    <citation type="journal article" date="2014" name="Int. J. Syst. Evol. Microbiol.">
        <title>Complete genome sequence of Corynebacterium casei LMG S-19264T (=DSM 44701T), isolated from a smear-ripened cheese.</title>
        <authorList>
            <consortium name="US DOE Joint Genome Institute (JGI-PGF)"/>
            <person name="Walter F."/>
            <person name="Albersmeier A."/>
            <person name="Kalinowski J."/>
            <person name="Ruckert C."/>
        </authorList>
    </citation>
    <scope>NUCLEOTIDE SEQUENCE</scope>
    <source>
        <strain evidence="6">CGMCC 4.7306</strain>
    </source>
</reference>
<comment type="caution">
    <text evidence="6">The sequence shown here is derived from an EMBL/GenBank/DDBJ whole genome shotgun (WGS) entry which is preliminary data.</text>
</comment>
<evidence type="ECO:0000256" key="5">
    <source>
        <dbReference type="SAM" id="MobiDB-lite"/>
    </source>
</evidence>
<proteinExistence type="inferred from homology"/>
<keyword evidence="7" id="KW-1185">Reference proteome</keyword>
<dbReference type="AlphaFoldDB" id="A0A917W299"/>
<keyword evidence="3" id="KW-0677">Repeat</keyword>
<protein>
    <recommendedName>
        <fullName evidence="2">Tetratricopeptide repeat protein 38</fullName>
    </recommendedName>
</protein>
<evidence type="ECO:0000256" key="2">
    <source>
        <dbReference type="ARBA" id="ARBA00019992"/>
    </source>
</evidence>